<dbReference type="SUPFAM" id="SSF81383">
    <property type="entry name" value="F-box domain"/>
    <property type="match status" value="1"/>
</dbReference>
<feature type="domain" description="F-box" evidence="1">
    <location>
        <begin position="67"/>
        <end position="106"/>
    </location>
</feature>
<dbReference type="Gene3D" id="1.20.1280.50">
    <property type="match status" value="1"/>
</dbReference>
<dbReference type="Proteomes" id="UP000195402">
    <property type="component" value="Unassembled WGS sequence"/>
</dbReference>
<evidence type="ECO:0000313" key="3">
    <source>
        <dbReference type="Proteomes" id="UP000195402"/>
    </source>
</evidence>
<dbReference type="InterPro" id="IPR001810">
    <property type="entry name" value="F-box_dom"/>
</dbReference>
<dbReference type="AlphaFoldDB" id="A0A200PVK2"/>
<dbReference type="PANTHER" id="PTHR48218">
    <property type="entry name" value="F-BOX DOMAIN CONTAINING PROTEIN"/>
    <property type="match status" value="1"/>
</dbReference>
<comment type="caution">
    <text evidence="2">The sequence shown here is derived from an EMBL/GenBank/DDBJ whole genome shotgun (WGS) entry which is preliminary data.</text>
</comment>
<dbReference type="EMBL" id="MVGT01003956">
    <property type="protein sequence ID" value="OVA02240.1"/>
    <property type="molecule type" value="Genomic_DNA"/>
</dbReference>
<protein>
    <submittedName>
        <fullName evidence="2">F-box domain</fullName>
    </submittedName>
</protein>
<proteinExistence type="predicted"/>
<gene>
    <name evidence="2" type="ORF">BVC80_9099g28</name>
</gene>
<organism evidence="2 3">
    <name type="scientific">Macleaya cordata</name>
    <name type="common">Five-seeded plume-poppy</name>
    <name type="synonym">Bocconia cordata</name>
    <dbReference type="NCBI Taxonomy" id="56857"/>
    <lineage>
        <taxon>Eukaryota</taxon>
        <taxon>Viridiplantae</taxon>
        <taxon>Streptophyta</taxon>
        <taxon>Embryophyta</taxon>
        <taxon>Tracheophyta</taxon>
        <taxon>Spermatophyta</taxon>
        <taxon>Magnoliopsida</taxon>
        <taxon>Ranunculales</taxon>
        <taxon>Papaveraceae</taxon>
        <taxon>Papaveroideae</taxon>
        <taxon>Macleaya</taxon>
    </lineage>
</organism>
<dbReference type="InterPro" id="IPR036047">
    <property type="entry name" value="F-box-like_dom_sf"/>
</dbReference>
<keyword evidence="3" id="KW-1185">Reference proteome</keyword>
<dbReference type="STRING" id="56857.A0A200PVK2"/>
<dbReference type="InParanoid" id="A0A200PVK2"/>
<dbReference type="Pfam" id="PF12937">
    <property type="entry name" value="F-box-like"/>
    <property type="match status" value="1"/>
</dbReference>
<sequence length="267" mass="30677">MAETDQQLQIVRSREKPNDQLISDDDGVVVVVVSKEMEITGRKVSKRPKKKEELRLLREPLDAFGSDIMMMIMNHLDAQGVALCLLVSHGWNEVASSDNLWARKCEELWLGKAHIPRLSPGTSMLAAYSFSVMDAKRTRIVKEDLCDHVWEFRFKKKQEAPEYWRNLDPSWKGIGPPMLRYFHPDGSQSADPDDLVWGGHECTFSTVTSFVGDGRIREHYVRINRWPPMTVSRKLDWSWELGNRLCWYSSTPDANKEGGTGPLFPVW</sequence>
<evidence type="ECO:0000313" key="2">
    <source>
        <dbReference type="EMBL" id="OVA02240.1"/>
    </source>
</evidence>
<evidence type="ECO:0000259" key="1">
    <source>
        <dbReference type="Pfam" id="PF12937"/>
    </source>
</evidence>
<dbReference type="OrthoDB" id="3219396at2759"/>
<reference evidence="2 3" key="1">
    <citation type="journal article" date="2017" name="Mol. Plant">
        <title>The Genome of Medicinal Plant Macleaya cordata Provides New Insights into Benzylisoquinoline Alkaloids Metabolism.</title>
        <authorList>
            <person name="Liu X."/>
            <person name="Liu Y."/>
            <person name="Huang P."/>
            <person name="Ma Y."/>
            <person name="Qing Z."/>
            <person name="Tang Q."/>
            <person name="Cao H."/>
            <person name="Cheng P."/>
            <person name="Zheng Y."/>
            <person name="Yuan Z."/>
            <person name="Zhou Y."/>
            <person name="Liu J."/>
            <person name="Tang Z."/>
            <person name="Zhuo Y."/>
            <person name="Zhang Y."/>
            <person name="Yu L."/>
            <person name="Huang J."/>
            <person name="Yang P."/>
            <person name="Peng Q."/>
            <person name="Zhang J."/>
            <person name="Jiang W."/>
            <person name="Zhang Z."/>
            <person name="Lin K."/>
            <person name="Ro D.K."/>
            <person name="Chen X."/>
            <person name="Xiong X."/>
            <person name="Shang Y."/>
            <person name="Huang S."/>
            <person name="Zeng J."/>
        </authorList>
    </citation>
    <scope>NUCLEOTIDE SEQUENCE [LARGE SCALE GENOMIC DNA]</scope>
    <source>
        <strain evidence="3">cv. BLH2017</strain>
        <tissue evidence="2">Root</tissue>
    </source>
</reference>
<dbReference type="PANTHER" id="PTHR48218:SF3">
    <property type="entry name" value="OS07G0170800 PROTEIN"/>
    <property type="match status" value="1"/>
</dbReference>
<accession>A0A200PVK2</accession>
<name>A0A200PVK2_MACCD</name>
<dbReference type="OMA" id="WEMSNHL"/>